<feature type="signal peptide" evidence="2">
    <location>
        <begin position="1"/>
        <end position="23"/>
    </location>
</feature>
<evidence type="ECO:0000313" key="3">
    <source>
        <dbReference type="EMBL" id="KTD36937.1"/>
    </source>
</evidence>
<evidence type="ECO:0000313" key="4">
    <source>
        <dbReference type="Proteomes" id="UP000054858"/>
    </source>
</evidence>
<gene>
    <name evidence="3" type="ORF">Loak_2073</name>
</gene>
<sequence length="331" mass="36937">MSLIQWGKRIICLALLINHSVHAGEITLKDSVSTTTVEEAEPKSMLPTETVYANWIFSGMATNENGGHYGYFFQVQRNNNTFHALSAVFDSESKRILLFDESSATIHEPKTSSWQIGRAFLSFNPINESWIFGFKIKNKEGFNFKVDMLSHPENTPVIQDLRSGMELLVSQTGRLNGHLQIGEEEKEQFVTAKNAWYRHVWLTKDQETSHPFSSLLCRFNDGSGLYSVNVPEEDAFRGAVAGLCDAQGASRVISQFIDIKKDKKEDVWHIRIPSPALHLVLSETINQNSVVAGFISKGEKTGFCLLSKDKLGESTASQPEPASEHSAEPKA</sequence>
<accession>A0A0W0WX86</accession>
<feature type="chain" id="PRO_5006915925" evidence="2">
    <location>
        <begin position="24"/>
        <end position="331"/>
    </location>
</feature>
<comment type="caution">
    <text evidence="3">The sequence shown here is derived from an EMBL/GenBank/DDBJ whole genome shotgun (WGS) entry which is preliminary data.</text>
</comment>
<proteinExistence type="predicted"/>
<evidence type="ECO:0000256" key="2">
    <source>
        <dbReference type="SAM" id="SignalP"/>
    </source>
</evidence>
<feature type="region of interest" description="Disordered" evidence="1">
    <location>
        <begin position="312"/>
        <end position="331"/>
    </location>
</feature>
<dbReference type="Proteomes" id="UP000054858">
    <property type="component" value="Unassembled WGS sequence"/>
</dbReference>
<protein>
    <submittedName>
        <fullName evidence="3">Uncharacterized protein</fullName>
    </submittedName>
</protein>
<dbReference type="RefSeq" id="WP_051399005.1">
    <property type="nucleotide sequence ID" value="NZ_LCUA01000001.1"/>
</dbReference>
<reference evidence="3 4" key="1">
    <citation type="submission" date="2015-11" db="EMBL/GenBank/DDBJ databases">
        <title>Genomic analysis of 38 Legionella species identifies large and diverse effector repertoires.</title>
        <authorList>
            <person name="Burstein D."/>
            <person name="Amaro F."/>
            <person name="Zusman T."/>
            <person name="Lifshitz Z."/>
            <person name="Cohen O."/>
            <person name="Gilbert J.A."/>
            <person name="Pupko T."/>
            <person name="Shuman H.A."/>
            <person name="Segal G."/>
        </authorList>
    </citation>
    <scope>NUCLEOTIDE SEQUENCE [LARGE SCALE GENOMIC DNA]</scope>
    <source>
        <strain evidence="3 4">Oak Ridge-10</strain>
    </source>
</reference>
<keyword evidence="2" id="KW-0732">Signal</keyword>
<dbReference type="EMBL" id="LNYP01000031">
    <property type="protein sequence ID" value="KTD36937.1"/>
    <property type="molecule type" value="Genomic_DNA"/>
</dbReference>
<feature type="compositionally biased region" description="Basic and acidic residues" evidence="1">
    <location>
        <begin position="322"/>
        <end position="331"/>
    </location>
</feature>
<organism evidence="3 4">
    <name type="scientific">Legionella oakridgensis</name>
    <dbReference type="NCBI Taxonomy" id="29423"/>
    <lineage>
        <taxon>Bacteria</taxon>
        <taxon>Pseudomonadati</taxon>
        <taxon>Pseudomonadota</taxon>
        <taxon>Gammaproteobacteria</taxon>
        <taxon>Legionellales</taxon>
        <taxon>Legionellaceae</taxon>
        <taxon>Legionella</taxon>
    </lineage>
</organism>
<name>A0A0W0WX86_9GAMM</name>
<evidence type="ECO:0000256" key="1">
    <source>
        <dbReference type="SAM" id="MobiDB-lite"/>
    </source>
</evidence>
<dbReference type="PATRIC" id="fig|29423.5.peg.2175"/>
<dbReference type="AlphaFoldDB" id="A0A0W0WX86"/>